<evidence type="ECO:0000313" key="6">
    <source>
        <dbReference type="RefSeq" id="XP_035690322.1"/>
    </source>
</evidence>
<accession>C3XVT9</accession>
<feature type="compositionally biased region" description="Low complexity" evidence="2">
    <location>
        <begin position="76"/>
        <end position="98"/>
    </location>
</feature>
<dbReference type="OrthoDB" id="10060701at2759"/>
<keyword evidence="1" id="KW-0863">Zinc-finger</keyword>
<evidence type="ECO:0000259" key="3">
    <source>
        <dbReference type="PROSITE" id="PS50158"/>
    </source>
</evidence>
<dbReference type="GO" id="GO:0008270">
    <property type="term" value="F:zinc ion binding"/>
    <property type="evidence" value="ECO:0007669"/>
    <property type="project" value="UniProtKB-KW"/>
</dbReference>
<dbReference type="Gene3D" id="4.10.60.10">
    <property type="entry name" value="Zinc finger, CCHC-type"/>
    <property type="match status" value="1"/>
</dbReference>
<feature type="region of interest" description="Disordered" evidence="2">
    <location>
        <begin position="1"/>
        <end position="98"/>
    </location>
</feature>
<reference evidence="4" key="1">
    <citation type="journal article" date="2008" name="Nature">
        <title>The amphioxus genome and the evolution of the chordate karyotype.</title>
        <authorList>
            <consortium name="US DOE Joint Genome Institute (JGI-PGF)"/>
            <person name="Putnam N.H."/>
            <person name="Butts T."/>
            <person name="Ferrier D.E.K."/>
            <person name="Furlong R.F."/>
            <person name="Hellsten U."/>
            <person name="Kawashima T."/>
            <person name="Robinson-Rechavi M."/>
            <person name="Shoguchi E."/>
            <person name="Terry A."/>
            <person name="Yu J.-K."/>
            <person name="Benito-Gutierrez E.L."/>
            <person name="Dubchak I."/>
            <person name="Garcia-Fernandez J."/>
            <person name="Gibson-Brown J.J."/>
            <person name="Grigoriev I.V."/>
            <person name="Horton A.C."/>
            <person name="de Jong P.J."/>
            <person name="Jurka J."/>
            <person name="Kapitonov V.V."/>
            <person name="Kohara Y."/>
            <person name="Kuroki Y."/>
            <person name="Lindquist E."/>
            <person name="Lucas S."/>
            <person name="Osoegawa K."/>
            <person name="Pennacchio L.A."/>
            <person name="Salamov A.A."/>
            <person name="Satou Y."/>
            <person name="Sauka-Spengler T."/>
            <person name="Schmutz J."/>
            <person name="Shin-I T."/>
            <person name="Toyoda A."/>
            <person name="Bronner-Fraser M."/>
            <person name="Fujiyama A."/>
            <person name="Holland L.Z."/>
            <person name="Holland P.W.H."/>
            <person name="Satoh N."/>
            <person name="Rokhsar D.S."/>
        </authorList>
    </citation>
    <scope>NUCLEOTIDE SEQUENCE [LARGE SCALE GENOMIC DNA]</scope>
    <source>
        <strain evidence="4">S238N-H82</strain>
        <tissue evidence="4">Testes</tissue>
    </source>
</reference>
<gene>
    <name evidence="6" type="primary">LOC118425528</name>
    <name evidence="4" type="ORF">BRAFLDRAFT_83103</name>
</gene>
<sequence>MASQKPSIPAGKEVPVPRRGAGGQRQPRQEDGQRPQVVVVQQQPPPPPPPPPPQVQPDIPQEVPQDQAGQDARQEPPGAQVQDPQQGQQQQGEQAVAGGQAQTDIAALVTELNALKQQVGAMRGGRSSDDIKEELVQYAGRPGAAFDPHRALALVETLVMQARREGHKKAHEYSIILDQIYPLAREDFFRQLIVNQFGSTLEKQVNKEIAQFVKNQGKIMPRESRSMKAVKYDSLKRRERHGLAQARPDDKCYRCHGLGHFARDCTKSRNGKNS</sequence>
<dbReference type="PROSITE" id="PS50158">
    <property type="entry name" value="ZF_CCHC"/>
    <property type="match status" value="1"/>
</dbReference>
<keyword evidence="1" id="KW-0862">Zinc</keyword>
<dbReference type="InParanoid" id="C3XVT9"/>
<keyword evidence="1" id="KW-0479">Metal-binding</keyword>
<dbReference type="InterPro" id="IPR036875">
    <property type="entry name" value="Znf_CCHC_sf"/>
</dbReference>
<evidence type="ECO:0000313" key="4">
    <source>
        <dbReference type="EMBL" id="EEN67882.1"/>
    </source>
</evidence>
<dbReference type="Proteomes" id="UP000001554">
    <property type="component" value="Chromosome 11"/>
</dbReference>
<evidence type="ECO:0000256" key="2">
    <source>
        <dbReference type="SAM" id="MobiDB-lite"/>
    </source>
</evidence>
<dbReference type="KEGG" id="bfo:118425528"/>
<dbReference type="RefSeq" id="XP_035690322.1">
    <property type="nucleotide sequence ID" value="XM_035834429.1"/>
</dbReference>
<name>C3XVT9_BRAFL</name>
<reference evidence="5" key="2">
    <citation type="journal article" date="2020" name="Nat. Ecol. Evol.">
        <title>Deeply conserved synteny resolves early events in vertebrate evolution.</title>
        <authorList>
            <person name="Simakov O."/>
            <person name="Marletaz F."/>
            <person name="Yue J.X."/>
            <person name="O'Connell B."/>
            <person name="Jenkins J."/>
            <person name="Brandt A."/>
            <person name="Calef R."/>
            <person name="Tung C.H."/>
            <person name="Huang T.K."/>
            <person name="Schmutz J."/>
            <person name="Satoh N."/>
            <person name="Yu J.K."/>
            <person name="Putnam N.H."/>
            <person name="Green R.E."/>
            <person name="Rokhsar D.S."/>
        </authorList>
    </citation>
    <scope>NUCLEOTIDE SEQUENCE [LARGE SCALE GENOMIC DNA]</scope>
    <source>
        <strain evidence="5">S238N-H82</strain>
    </source>
</reference>
<dbReference type="SUPFAM" id="SSF101447">
    <property type="entry name" value="Formin homology 2 domain (FH2 domain)"/>
    <property type="match status" value="1"/>
</dbReference>
<evidence type="ECO:0000256" key="1">
    <source>
        <dbReference type="PROSITE-ProRule" id="PRU00047"/>
    </source>
</evidence>
<dbReference type="OMA" id="IMPRESR"/>
<feature type="domain" description="CCHC-type" evidence="3">
    <location>
        <begin position="251"/>
        <end position="267"/>
    </location>
</feature>
<proteinExistence type="predicted"/>
<protein>
    <submittedName>
        <fullName evidence="6">Uncharacterized protein LOC118425528</fullName>
    </submittedName>
</protein>
<dbReference type="AlphaFoldDB" id="C3XVT9"/>
<dbReference type="GeneID" id="118425528"/>
<dbReference type="SUPFAM" id="SSF57756">
    <property type="entry name" value="Retrovirus zinc finger-like domains"/>
    <property type="match status" value="1"/>
</dbReference>
<evidence type="ECO:0000313" key="5">
    <source>
        <dbReference type="Proteomes" id="UP000001554"/>
    </source>
</evidence>
<organism>
    <name type="scientific">Branchiostoma floridae</name>
    <name type="common">Florida lancelet</name>
    <name type="synonym">Amphioxus</name>
    <dbReference type="NCBI Taxonomy" id="7739"/>
    <lineage>
        <taxon>Eukaryota</taxon>
        <taxon>Metazoa</taxon>
        <taxon>Chordata</taxon>
        <taxon>Cephalochordata</taxon>
        <taxon>Leptocardii</taxon>
        <taxon>Amphioxiformes</taxon>
        <taxon>Branchiostomatidae</taxon>
        <taxon>Branchiostoma</taxon>
    </lineage>
</organism>
<dbReference type="Pfam" id="PF00098">
    <property type="entry name" value="zf-CCHC"/>
    <property type="match status" value="1"/>
</dbReference>
<keyword evidence="5" id="KW-1185">Reference proteome</keyword>
<dbReference type="GO" id="GO:0003676">
    <property type="term" value="F:nucleic acid binding"/>
    <property type="evidence" value="ECO:0007669"/>
    <property type="project" value="InterPro"/>
</dbReference>
<feature type="compositionally biased region" description="Pro residues" evidence="2">
    <location>
        <begin position="43"/>
        <end position="55"/>
    </location>
</feature>
<reference evidence="6" key="3">
    <citation type="submission" date="2025-04" db="UniProtKB">
        <authorList>
            <consortium name="RefSeq"/>
        </authorList>
    </citation>
    <scope>IDENTIFICATION</scope>
    <source>
        <strain evidence="6">S238N-H82</strain>
        <tissue evidence="6">Testes</tissue>
    </source>
</reference>
<dbReference type="SMART" id="SM00343">
    <property type="entry name" value="ZnF_C2HC"/>
    <property type="match status" value="1"/>
</dbReference>
<feature type="compositionally biased region" description="Low complexity" evidence="2">
    <location>
        <begin position="56"/>
        <end position="67"/>
    </location>
</feature>
<dbReference type="InterPro" id="IPR001878">
    <property type="entry name" value="Znf_CCHC"/>
</dbReference>
<dbReference type="EMBL" id="GG666469">
    <property type="protein sequence ID" value="EEN67882.1"/>
    <property type="molecule type" value="Genomic_DNA"/>
</dbReference>